<dbReference type="PANTHER" id="PTHR42812">
    <property type="entry name" value="BETA-XYLOSIDASE"/>
    <property type="match status" value="1"/>
</dbReference>
<dbReference type="InterPro" id="IPR006710">
    <property type="entry name" value="Glyco_hydro_43"/>
</dbReference>
<proteinExistence type="inferred from homology"/>
<comment type="caution">
    <text evidence="7">The sequence shown here is derived from an EMBL/GenBank/DDBJ whole genome shotgun (WGS) entry which is preliminary data.</text>
</comment>
<evidence type="ECO:0000256" key="2">
    <source>
        <dbReference type="ARBA" id="ARBA00022801"/>
    </source>
</evidence>
<dbReference type="SUPFAM" id="SSF75005">
    <property type="entry name" value="Arabinanase/levansucrase/invertase"/>
    <property type="match status" value="1"/>
</dbReference>
<evidence type="ECO:0000313" key="8">
    <source>
        <dbReference type="Proteomes" id="UP001595555"/>
    </source>
</evidence>
<keyword evidence="8" id="KW-1185">Reference proteome</keyword>
<comment type="similarity">
    <text evidence="1 4">Belongs to the glycosyl hydrolase 43 family.</text>
</comment>
<dbReference type="GO" id="GO:0016787">
    <property type="term" value="F:hydrolase activity"/>
    <property type="evidence" value="ECO:0007669"/>
    <property type="project" value="UniProtKB-KW"/>
</dbReference>
<dbReference type="RefSeq" id="WP_378119917.1">
    <property type="nucleotide sequence ID" value="NZ_JBHRTF010000004.1"/>
</dbReference>
<evidence type="ECO:0000256" key="4">
    <source>
        <dbReference type="RuleBase" id="RU361187"/>
    </source>
</evidence>
<sequence length="544" mass="60409">MKNKKSSRHIASKQYCLILAIAALFGSSAVSSEAPAASQCPTTYSNPLIWEDLPDLEVIRVGDTYYYTASSFHQSPGAPLLRSYDLVNWEYVSHSVPVLDFDKSYDLQDSRAYVKGIWASTLQYRESNQTFYWMGCMQNKGGGYVFTAQSPEGPWKKQASEGCYYDMGLLIEQDTDKMYVAFGNNTIYVAELSADGLREVRKQAVFKTPASISGPLEGARFYKINGNYYIFLTQYANGEYVARSTNGPFGPYEIRPFAVKLPYAGVGAGIAPHQGGIVQTQNGDWYYIAFNDSYPAGRLPVMAPVTWKNGWPVVTLVNDEWGATYPFPNLPCAADKVKPRNPNDSFTTAELNPAWEWNHNPDNTKWSSGNGLTLHTASVTQDLYAARNTLTRRIEGPRSIATIELDFSAMKNGDIAGVAALRDSSAWIGVKKEQGKTRVVNTTDLTLDENWNTKTYGTEVASAAIAGNKLWLRIDADVRTTPEGGTARFYYSTDGKQFTALGSSFTMKREWNYFLGYRFGIFNYATHSLGGAVTINSFELQKGD</sequence>
<evidence type="ECO:0000259" key="6">
    <source>
        <dbReference type="Pfam" id="PF17851"/>
    </source>
</evidence>
<dbReference type="InterPro" id="IPR023296">
    <property type="entry name" value="Glyco_hydro_beta-prop_sf"/>
</dbReference>
<gene>
    <name evidence="7" type="ORF">ACFODX_13385</name>
</gene>
<reference evidence="8" key="1">
    <citation type="journal article" date="2019" name="Int. J. Syst. Evol. Microbiol.">
        <title>The Global Catalogue of Microorganisms (GCM) 10K type strain sequencing project: providing services to taxonomists for standard genome sequencing and annotation.</title>
        <authorList>
            <consortium name="The Broad Institute Genomics Platform"/>
            <consortium name="The Broad Institute Genome Sequencing Center for Infectious Disease"/>
            <person name="Wu L."/>
            <person name="Ma J."/>
        </authorList>
    </citation>
    <scope>NUCLEOTIDE SEQUENCE [LARGE SCALE GENOMIC DNA]</scope>
    <source>
        <strain evidence="8">KCTC 52237</strain>
    </source>
</reference>
<evidence type="ECO:0000313" key="7">
    <source>
        <dbReference type="EMBL" id="MFC3116559.1"/>
    </source>
</evidence>
<dbReference type="InterPro" id="IPR051795">
    <property type="entry name" value="Glycosyl_Hydrlase_43"/>
</dbReference>
<evidence type="ECO:0000256" key="3">
    <source>
        <dbReference type="ARBA" id="ARBA00023295"/>
    </source>
</evidence>
<dbReference type="PANTHER" id="PTHR42812:SF15">
    <property type="entry name" value="HYDROLASE, PUTATIVE (AFU_ORTHOLOGUE AFUA_2G00930)-RELATED"/>
    <property type="match status" value="1"/>
</dbReference>
<dbReference type="CDD" id="cd09001">
    <property type="entry name" value="GH43_FsAxh1-like"/>
    <property type="match status" value="1"/>
</dbReference>
<organism evidence="7 8">
    <name type="scientific">Cellvibrio fontiphilus</name>
    <dbReference type="NCBI Taxonomy" id="1815559"/>
    <lineage>
        <taxon>Bacteria</taxon>
        <taxon>Pseudomonadati</taxon>
        <taxon>Pseudomonadota</taxon>
        <taxon>Gammaproteobacteria</taxon>
        <taxon>Cellvibrionales</taxon>
        <taxon>Cellvibrionaceae</taxon>
        <taxon>Cellvibrio</taxon>
    </lineage>
</organism>
<dbReference type="InterPro" id="IPR013320">
    <property type="entry name" value="ConA-like_dom_sf"/>
</dbReference>
<keyword evidence="5" id="KW-0732">Signal</keyword>
<protein>
    <submittedName>
        <fullName evidence="7">Glycoside hydrolase 43 family protein</fullName>
    </submittedName>
</protein>
<keyword evidence="3 4" id="KW-0326">Glycosidase</keyword>
<dbReference type="Gene3D" id="2.60.120.200">
    <property type="match status" value="1"/>
</dbReference>
<dbReference type="Pfam" id="PF17851">
    <property type="entry name" value="GH43_C2"/>
    <property type="match status" value="1"/>
</dbReference>
<accession>A0ABV7FKZ0</accession>
<dbReference type="Gene3D" id="2.115.10.20">
    <property type="entry name" value="Glycosyl hydrolase domain, family 43"/>
    <property type="match status" value="1"/>
</dbReference>
<feature type="chain" id="PRO_5046948963" evidence="5">
    <location>
        <begin position="37"/>
        <end position="544"/>
    </location>
</feature>
<dbReference type="EMBL" id="JBHRTF010000004">
    <property type="protein sequence ID" value="MFC3116559.1"/>
    <property type="molecule type" value="Genomic_DNA"/>
</dbReference>
<dbReference type="Pfam" id="PF04616">
    <property type="entry name" value="Glyco_hydro_43"/>
    <property type="match status" value="1"/>
</dbReference>
<evidence type="ECO:0000256" key="5">
    <source>
        <dbReference type="SAM" id="SignalP"/>
    </source>
</evidence>
<dbReference type="SUPFAM" id="SSF49899">
    <property type="entry name" value="Concanavalin A-like lectins/glucanases"/>
    <property type="match status" value="1"/>
</dbReference>
<dbReference type="Proteomes" id="UP001595555">
    <property type="component" value="Unassembled WGS sequence"/>
</dbReference>
<name>A0ABV7FKZ0_9GAMM</name>
<feature type="signal peptide" evidence="5">
    <location>
        <begin position="1"/>
        <end position="36"/>
    </location>
</feature>
<keyword evidence="2 4" id="KW-0378">Hydrolase</keyword>
<evidence type="ECO:0000256" key="1">
    <source>
        <dbReference type="ARBA" id="ARBA00009865"/>
    </source>
</evidence>
<feature type="domain" description="Beta-xylosidase C-terminal Concanavalin A-like" evidence="6">
    <location>
        <begin position="344"/>
        <end position="539"/>
    </location>
</feature>
<dbReference type="InterPro" id="IPR041542">
    <property type="entry name" value="GH43_C2"/>
</dbReference>